<name>U1X4K6_ANEAE</name>
<gene>
    <name evidence="1" type="ORF">HMPREF0083_02433</name>
</gene>
<reference evidence="1 2" key="1">
    <citation type="submission" date="2013-08" db="EMBL/GenBank/DDBJ databases">
        <authorList>
            <person name="Weinstock G."/>
            <person name="Sodergren E."/>
            <person name="Wylie T."/>
            <person name="Fulton L."/>
            <person name="Fulton R."/>
            <person name="Fronick C."/>
            <person name="O'Laughlin M."/>
            <person name="Godfrey J."/>
            <person name="Miner T."/>
            <person name="Herter B."/>
            <person name="Appelbaum E."/>
            <person name="Cordes M."/>
            <person name="Lek S."/>
            <person name="Wollam A."/>
            <person name="Pepin K.H."/>
            <person name="Palsikar V.B."/>
            <person name="Mitreva M."/>
            <person name="Wilson R.K."/>
        </authorList>
    </citation>
    <scope>NUCLEOTIDE SEQUENCE [LARGE SCALE GENOMIC DNA]</scope>
    <source>
        <strain evidence="1 2">ATCC 12856</strain>
    </source>
</reference>
<proteinExistence type="predicted"/>
<organism evidence="1 2">
    <name type="scientific">Aneurinibacillus aneurinilyticus ATCC 12856</name>
    <dbReference type="NCBI Taxonomy" id="649747"/>
    <lineage>
        <taxon>Bacteria</taxon>
        <taxon>Bacillati</taxon>
        <taxon>Bacillota</taxon>
        <taxon>Bacilli</taxon>
        <taxon>Bacillales</taxon>
        <taxon>Paenibacillaceae</taxon>
        <taxon>Aneurinibacillus group</taxon>
        <taxon>Aneurinibacillus</taxon>
    </lineage>
</organism>
<dbReference type="Proteomes" id="UP000016511">
    <property type="component" value="Unassembled WGS sequence"/>
</dbReference>
<feature type="non-terminal residue" evidence="1">
    <location>
        <position position="1"/>
    </location>
</feature>
<dbReference type="HOGENOM" id="CLU_3261829_0_0_9"/>
<comment type="caution">
    <text evidence="1">The sequence shown here is derived from an EMBL/GenBank/DDBJ whole genome shotgun (WGS) entry which is preliminary data.</text>
</comment>
<accession>U1X4K6</accession>
<protein>
    <submittedName>
        <fullName evidence="1">Uncharacterized protein</fullName>
    </submittedName>
</protein>
<keyword evidence="2" id="KW-1185">Reference proteome</keyword>
<evidence type="ECO:0000313" key="2">
    <source>
        <dbReference type="Proteomes" id="UP000016511"/>
    </source>
</evidence>
<evidence type="ECO:0000313" key="1">
    <source>
        <dbReference type="EMBL" id="ERI09478.1"/>
    </source>
</evidence>
<dbReference type="EMBL" id="AWSJ01000149">
    <property type="protein sequence ID" value="ERI09478.1"/>
    <property type="molecule type" value="Genomic_DNA"/>
</dbReference>
<dbReference type="AlphaFoldDB" id="U1X4K6"/>
<sequence>GSFWIINTLEITLDILTGECGWKEEIQKVALFISIIHTFIQ</sequence>